<evidence type="ECO:0000256" key="4">
    <source>
        <dbReference type="ARBA" id="ARBA00022679"/>
    </source>
</evidence>
<keyword evidence="12" id="KW-1185">Reference proteome</keyword>
<protein>
    <recommendedName>
        <fullName evidence="3 10">Gluconokinase</fullName>
        <ecNumber evidence="3 10">2.7.1.12</ecNumber>
    </recommendedName>
</protein>
<dbReference type="EC" id="2.7.1.12" evidence="3 10"/>
<comment type="catalytic activity">
    <reaction evidence="9 10">
        <text>D-gluconate + ATP = 6-phospho-D-gluconate + ADP + H(+)</text>
        <dbReference type="Rhea" id="RHEA:19433"/>
        <dbReference type="ChEBI" id="CHEBI:15378"/>
        <dbReference type="ChEBI" id="CHEBI:18391"/>
        <dbReference type="ChEBI" id="CHEBI:30616"/>
        <dbReference type="ChEBI" id="CHEBI:58759"/>
        <dbReference type="ChEBI" id="CHEBI:456216"/>
        <dbReference type="EC" id="2.7.1.12"/>
    </reaction>
</comment>
<dbReference type="Gene3D" id="3.40.50.300">
    <property type="entry name" value="P-loop containing nucleotide triphosphate hydrolases"/>
    <property type="match status" value="1"/>
</dbReference>
<dbReference type="GO" id="GO:0005737">
    <property type="term" value="C:cytoplasm"/>
    <property type="evidence" value="ECO:0007669"/>
    <property type="project" value="TreeGrafter"/>
</dbReference>
<reference evidence="11 12" key="1">
    <citation type="submission" date="2014-12" db="EMBL/GenBank/DDBJ databases">
        <title>Denitrispirillum autotrophicum gen. nov., sp. nov., Denitrifying, Facultatively Autotrophic Bacteria Isolated from Rice Paddy Soil.</title>
        <authorList>
            <person name="Ishii S."/>
            <person name="Ashida N."/>
            <person name="Ohno H."/>
            <person name="Otsuka S."/>
            <person name="Yokota A."/>
            <person name="Senoo K."/>
        </authorList>
    </citation>
    <scope>NUCLEOTIDE SEQUENCE [LARGE SCALE GENOMIC DNA]</scope>
    <source>
        <strain evidence="11 12">TSA66</strain>
    </source>
</reference>
<keyword evidence="6 10" id="KW-0418">Kinase</keyword>
<evidence type="ECO:0000256" key="2">
    <source>
        <dbReference type="ARBA" id="ARBA00008420"/>
    </source>
</evidence>
<dbReference type="Proteomes" id="UP000031572">
    <property type="component" value="Unassembled WGS sequence"/>
</dbReference>
<dbReference type="FunFam" id="3.40.50.300:FF:000522">
    <property type="entry name" value="Gluconokinase"/>
    <property type="match status" value="1"/>
</dbReference>
<name>A0A0C1YRX2_9BURK</name>
<dbReference type="NCBIfam" id="TIGR01313">
    <property type="entry name" value="therm_gnt_kin"/>
    <property type="match status" value="1"/>
</dbReference>
<dbReference type="Pfam" id="PF01202">
    <property type="entry name" value="SKI"/>
    <property type="match status" value="1"/>
</dbReference>
<evidence type="ECO:0000256" key="3">
    <source>
        <dbReference type="ARBA" id="ARBA00012054"/>
    </source>
</evidence>
<dbReference type="SUPFAM" id="SSF52540">
    <property type="entry name" value="P-loop containing nucleoside triphosphate hydrolases"/>
    <property type="match status" value="1"/>
</dbReference>
<dbReference type="EMBL" id="JWJG01000028">
    <property type="protein sequence ID" value="KIF83447.1"/>
    <property type="molecule type" value="Genomic_DNA"/>
</dbReference>
<organism evidence="11 12">
    <name type="scientific">Noviherbaspirillum autotrophicum</name>
    <dbReference type="NCBI Taxonomy" id="709839"/>
    <lineage>
        <taxon>Bacteria</taxon>
        <taxon>Pseudomonadati</taxon>
        <taxon>Pseudomonadota</taxon>
        <taxon>Betaproteobacteria</taxon>
        <taxon>Burkholderiales</taxon>
        <taxon>Oxalobacteraceae</taxon>
        <taxon>Noviherbaspirillum</taxon>
    </lineage>
</organism>
<dbReference type="CDD" id="cd02021">
    <property type="entry name" value="GntK"/>
    <property type="match status" value="1"/>
</dbReference>
<evidence type="ECO:0000256" key="1">
    <source>
        <dbReference type="ARBA" id="ARBA00004761"/>
    </source>
</evidence>
<keyword evidence="5 10" id="KW-0547">Nucleotide-binding</keyword>
<evidence type="ECO:0000256" key="6">
    <source>
        <dbReference type="ARBA" id="ARBA00022777"/>
    </source>
</evidence>
<evidence type="ECO:0000256" key="5">
    <source>
        <dbReference type="ARBA" id="ARBA00022741"/>
    </source>
</evidence>
<evidence type="ECO:0000313" key="12">
    <source>
        <dbReference type="Proteomes" id="UP000031572"/>
    </source>
</evidence>
<dbReference type="InterPro" id="IPR006001">
    <property type="entry name" value="Therm_gnt_kin"/>
</dbReference>
<keyword evidence="8" id="KW-0311">Gluconate utilization</keyword>
<accession>A0A0C1YRX2</accession>
<sequence length="168" mass="17981">MGVSGCGKSEIGRRLAARLGYAYAEGDDYHPPANIAKMAAGNPLNDIDRQGWLQLLSARIGEAAACDEGLILSCSALKRRYRDLLRGGDPALFFIHLHGDRDLIAARIQGRTGHFMPLSLLDSQLADLEPLAPDEAGIWLDISKPSAALIDKILLRLATSGSVQPGHG</sequence>
<comment type="caution">
    <text evidence="11">The sequence shown here is derived from an EMBL/GenBank/DDBJ whole genome shotgun (WGS) entry which is preliminary data.</text>
</comment>
<comment type="similarity">
    <text evidence="2 10">Belongs to the gluconokinase GntK/GntV family.</text>
</comment>
<dbReference type="GO" id="GO:0046316">
    <property type="term" value="F:gluconokinase activity"/>
    <property type="evidence" value="ECO:0007669"/>
    <property type="project" value="UniProtKB-EC"/>
</dbReference>
<evidence type="ECO:0000256" key="9">
    <source>
        <dbReference type="ARBA" id="ARBA00048090"/>
    </source>
</evidence>
<evidence type="ECO:0000256" key="10">
    <source>
        <dbReference type="RuleBase" id="RU363066"/>
    </source>
</evidence>
<dbReference type="PANTHER" id="PTHR43442:SF3">
    <property type="entry name" value="GLUCONOKINASE-RELATED"/>
    <property type="match status" value="1"/>
</dbReference>
<comment type="pathway">
    <text evidence="1">Carbohydrate acid metabolism.</text>
</comment>
<dbReference type="GO" id="GO:0019521">
    <property type="term" value="P:D-gluconate metabolic process"/>
    <property type="evidence" value="ECO:0007669"/>
    <property type="project" value="UniProtKB-KW"/>
</dbReference>
<dbReference type="InterPro" id="IPR027417">
    <property type="entry name" value="P-loop_NTPase"/>
</dbReference>
<evidence type="ECO:0000256" key="8">
    <source>
        <dbReference type="ARBA" id="ARBA00023064"/>
    </source>
</evidence>
<keyword evidence="4 10" id="KW-0808">Transferase</keyword>
<dbReference type="PANTHER" id="PTHR43442">
    <property type="entry name" value="GLUCONOKINASE-RELATED"/>
    <property type="match status" value="1"/>
</dbReference>
<keyword evidence="7 10" id="KW-0067">ATP-binding</keyword>
<evidence type="ECO:0000256" key="7">
    <source>
        <dbReference type="ARBA" id="ARBA00022840"/>
    </source>
</evidence>
<proteinExistence type="inferred from homology"/>
<gene>
    <name evidence="11" type="ORF">TSA66_02720</name>
</gene>
<dbReference type="InterPro" id="IPR031322">
    <property type="entry name" value="Shikimate/glucono_kinase"/>
</dbReference>
<dbReference type="GO" id="GO:0005524">
    <property type="term" value="F:ATP binding"/>
    <property type="evidence" value="ECO:0007669"/>
    <property type="project" value="UniProtKB-KW"/>
</dbReference>
<evidence type="ECO:0000313" key="11">
    <source>
        <dbReference type="EMBL" id="KIF83447.1"/>
    </source>
</evidence>
<dbReference type="AlphaFoldDB" id="A0A0C1YRX2"/>
<dbReference type="STRING" id="709839.TSA66_02720"/>
<dbReference type="OrthoDB" id="9795716at2"/>